<dbReference type="SUPFAM" id="SSF54928">
    <property type="entry name" value="RNA-binding domain, RBD"/>
    <property type="match status" value="1"/>
</dbReference>
<accession>B6JZH8</accession>
<feature type="domain" description="RRM" evidence="4">
    <location>
        <begin position="137"/>
        <end position="215"/>
    </location>
</feature>
<reference evidence="5 6" key="1">
    <citation type="journal article" date="2011" name="Science">
        <title>Comparative functional genomics of the fission yeasts.</title>
        <authorList>
            <person name="Rhind N."/>
            <person name="Chen Z."/>
            <person name="Yassour M."/>
            <person name="Thompson D.A."/>
            <person name="Haas B.J."/>
            <person name="Habib N."/>
            <person name="Wapinski I."/>
            <person name="Roy S."/>
            <person name="Lin M.F."/>
            <person name="Heiman D.I."/>
            <person name="Young S.K."/>
            <person name="Furuya K."/>
            <person name="Guo Y."/>
            <person name="Pidoux A."/>
            <person name="Chen H.M."/>
            <person name="Robbertse B."/>
            <person name="Goldberg J.M."/>
            <person name="Aoki K."/>
            <person name="Bayne E.H."/>
            <person name="Berlin A.M."/>
            <person name="Desjardins C.A."/>
            <person name="Dobbs E."/>
            <person name="Dukaj L."/>
            <person name="Fan L."/>
            <person name="FitzGerald M.G."/>
            <person name="French C."/>
            <person name="Gujja S."/>
            <person name="Hansen K."/>
            <person name="Keifenheim D."/>
            <person name="Levin J.Z."/>
            <person name="Mosher R.A."/>
            <person name="Mueller C.A."/>
            <person name="Pfiffner J."/>
            <person name="Priest M."/>
            <person name="Russ C."/>
            <person name="Smialowska A."/>
            <person name="Swoboda P."/>
            <person name="Sykes S.M."/>
            <person name="Vaughn M."/>
            <person name="Vengrova S."/>
            <person name="Yoder R."/>
            <person name="Zeng Q."/>
            <person name="Allshire R."/>
            <person name="Baulcombe D."/>
            <person name="Birren B.W."/>
            <person name="Brown W."/>
            <person name="Ekwall K."/>
            <person name="Kellis M."/>
            <person name="Leatherwood J."/>
            <person name="Levin H."/>
            <person name="Margalit H."/>
            <person name="Martienssen R."/>
            <person name="Nieduszynski C.A."/>
            <person name="Spatafora J.W."/>
            <person name="Friedman N."/>
            <person name="Dalgaard J.Z."/>
            <person name="Baumann P."/>
            <person name="Niki H."/>
            <person name="Regev A."/>
            <person name="Nusbaum C."/>
        </authorList>
    </citation>
    <scope>NUCLEOTIDE SEQUENCE [LARGE SCALE GENOMIC DNA]</scope>
    <source>
        <strain evidence="6">yFS275 / FY16936</strain>
    </source>
</reference>
<feature type="compositionally biased region" description="Low complexity" evidence="3">
    <location>
        <begin position="26"/>
        <end position="47"/>
    </location>
</feature>
<dbReference type="Proteomes" id="UP000001744">
    <property type="component" value="Unassembled WGS sequence"/>
</dbReference>
<evidence type="ECO:0000313" key="6">
    <source>
        <dbReference type="Proteomes" id="UP000001744"/>
    </source>
</evidence>
<dbReference type="CDD" id="cd00590">
    <property type="entry name" value="RRM_SF"/>
    <property type="match status" value="1"/>
</dbReference>
<dbReference type="InterPro" id="IPR012677">
    <property type="entry name" value="Nucleotide-bd_a/b_plait_sf"/>
</dbReference>
<dbReference type="EMBL" id="KE651168">
    <property type="protein sequence ID" value="EEB06946.2"/>
    <property type="molecule type" value="Genomic_DNA"/>
</dbReference>
<feature type="region of interest" description="Disordered" evidence="3">
    <location>
        <begin position="214"/>
        <end position="340"/>
    </location>
</feature>
<dbReference type="GO" id="GO:0003723">
    <property type="term" value="F:RNA binding"/>
    <property type="evidence" value="ECO:0000318"/>
    <property type="project" value="GO_Central"/>
</dbReference>
<feature type="compositionally biased region" description="Basic and acidic residues" evidence="3">
    <location>
        <begin position="270"/>
        <end position="306"/>
    </location>
</feature>
<dbReference type="InterPro" id="IPR052462">
    <property type="entry name" value="SLIRP/GR-RBP-like"/>
</dbReference>
<dbReference type="PANTHER" id="PTHR48027">
    <property type="entry name" value="HETEROGENEOUS NUCLEAR RIBONUCLEOPROTEIN 87F-RELATED"/>
    <property type="match status" value="1"/>
</dbReference>
<evidence type="ECO:0000256" key="1">
    <source>
        <dbReference type="ARBA" id="ARBA00022884"/>
    </source>
</evidence>
<organism evidence="5 6">
    <name type="scientific">Schizosaccharomyces japonicus (strain yFS275 / FY16936)</name>
    <name type="common">Fission yeast</name>
    <dbReference type="NCBI Taxonomy" id="402676"/>
    <lineage>
        <taxon>Eukaryota</taxon>
        <taxon>Fungi</taxon>
        <taxon>Dikarya</taxon>
        <taxon>Ascomycota</taxon>
        <taxon>Taphrinomycotina</taxon>
        <taxon>Schizosaccharomycetes</taxon>
        <taxon>Schizosaccharomycetales</taxon>
        <taxon>Schizosaccharomycetaceae</taxon>
        <taxon>Schizosaccharomyces</taxon>
    </lineage>
</organism>
<proteinExistence type="predicted"/>
<sequence length="340" mass="37240">MAESLNEAGTVVEPVAAPSLPTDVPSEMSATAVSASAEAAAAAASSEGMAVDVAEQIPTNETEQKEQPEVAQANQNTEENGATQNQSSEAAPDSASAAPREESTADETRNDERERFERTRDDDRRRDTEAESDNPGMNLFVTGIASRIEERELEDMFAKHGTVTRCSIMREPYTKESRGFGFVSLETVEEADAATAALNGQEFYGRVLCVERARRSRPRSPTPGKYLGPSKRRGGFRPRGGPSGYRRPMRGPPGGGPGGPYNRYRNSYRPGDRGDGPDRRDRGDRDRSPRGGRRPYYDRRRNDRSPMRGGDSYGDRSVARHGGASSWSEGAGPERERRYD</sequence>
<dbReference type="HOGENOM" id="CLU_816745_0_0_1"/>
<dbReference type="GO" id="GO:0005681">
    <property type="term" value="C:spliceosomal complex"/>
    <property type="evidence" value="ECO:0000318"/>
    <property type="project" value="GO_Central"/>
</dbReference>
<dbReference type="SMART" id="SM00360">
    <property type="entry name" value="RRM"/>
    <property type="match status" value="1"/>
</dbReference>
<dbReference type="STRING" id="402676.B6JZH8"/>
<dbReference type="AlphaFoldDB" id="B6JZH8"/>
<dbReference type="eggNOG" id="ENOG502RY2W">
    <property type="taxonomic scope" value="Eukaryota"/>
</dbReference>
<dbReference type="GO" id="GO:0048026">
    <property type="term" value="P:positive regulation of mRNA splicing, via spliceosome"/>
    <property type="evidence" value="ECO:0000318"/>
    <property type="project" value="GO_Central"/>
</dbReference>
<keyword evidence="1 2" id="KW-0694">RNA-binding</keyword>
<evidence type="ECO:0000259" key="4">
    <source>
        <dbReference type="PROSITE" id="PS50102"/>
    </source>
</evidence>
<dbReference type="Pfam" id="PF00076">
    <property type="entry name" value="RRM_1"/>
    <property type="match status" value="1"/>
</dbReference>
<dbReference type="OMA" id="QFHPAPQ"/>
<feature type="compositionally biased region" description="Polar residues" evidence="3">
    <location>
        <begin position="72"/>
        <end position="86"/>
    </location>
</feature>
<evidence type="ECO:0000256" key="3">
    <source>
        <dbReference type="SAM" id="MobiDB-lite"/>
    </source>
</evidence>
<dbReference type="Gene3D" id="3.30.70.330">
    <property type="match status" value="1"/>
</dbReference>
<evidence type="ECO:0000313" key="5">
    <source>
        <dbReference type="EMBL" id="EEB06946.2"/>
    </source>
</evidence>
<feature type="compositionally biased region" description="Low complexity" evidence="3">
    <location>
        <begin position="87"/>
        <end position="98"/>
    </location>
</feature>
<dbReference type="InterPro" id="IPR000504">
    <property type="entry name" value="RRM_dom"/>
</dbReference>
<dbReference type="VEuPathDB" id="FungiDB:SJAG_02018"/>
<dbReference type="OrthoDB" id="6159137at2759"/>
<dbReference type="InterPro" id="IPR035979">
    <property type="entry name" value="RBD_domain_sf"/>
</dbReference>
<evidence type="ECO:0000256" key="2">
    <source>
        <dbReference type="PROSITE-ProRule" id="PRU00176"/>
    </source>
</evidence>
<protein>
    <submittedName>
        <fullName evidence="5">RNA-binding protein</fullName>
    </submittedName>
</protein>
<dbReference type="PROSITE" id="PS50102">
    <property type="entry name" value="RRM"/>
    <property type="match status" value="1"/>
</dbReference>
<feature type="region of interest" description="Disordered" evidence="3">
    <location>
        <begin position="1"/>
        <end position="140"/>
    </location>
</feature>
<dbReference type="JaponicusDB" id="SJAG_02018"/>
<gene>
    <name evidence="5" type="ORF">SJAG_02018</name>
</gene>
<feature type="compositionally biased region" description="Low complexity" evidence="3">
    <location>
        <begin position="260"/>
        <end position="269"/>
    </location>
</feature>
<keyword evidence="6" id="KW-1185">Reference proteome</keyword>
<dbReference type="RefSeq" id="XP_002173239.2">
    <property type="nucleotide sequence ID" value="XM_002173203.2"/>
</dbReference>
<name>B6JZH8_SCHJY</name>
<dbReference type="GeneID" id="7047866"/>
<feature type="compositionally biased region" description="Basic and acidic residues" evidence="3">
    <location>
        <begin position="99"/>
        <end position="129"/>
    </location>
</feature>